<dbReference type="Gene3D" id="2.30.38.10">
    <property type="entry name" value="Luciferase, Domain 3"/>
    <property type="match status" value="1"/>
</dbReference>
<dbReference type="NCBIfam" id="TIGR01733">
    <property type="entry name" value="AA-adenyl-dom"/>
    <property type="match status" value="1"/>
</dbReference>
<accession>A8ZKN0</accession>
<evidence type="ECO:0000256" key="6">
    <source>
        <dbReference type="SAM" id="Coils"/>
    </source>
</evidence>
<keyword evidence="6" id="KW-0175">Coiled coil</keyword>
<dbReference type="CDD" id="cd12114">
    <property type="entry name" value="A_NRPS_TlmIV_like"/>
    <property type="match status" value="1"/>
</dbReference>
<name>A8ZKN0_ACAM1</name>
<evidence type="ECO:0000256" key="2">
    <source>
        <dbReference type="ARBA" id="ARBA00004924"/>
    </source>
</evidence>
<dbReference type="EMBL" id="CP000838">
    <property type="protein sequence ID" value="ABW31348.1"/>
    <property type="molecule type" value="Genomic_DNA"/>
</dbReference>
<dbReference type="InterPro" id="IPR010071">
    <property type="entry name" value="AA_adenyl_dom"/>
</dbReference>
<gene>
    <name evidence="8" type="ordered locus">AM1_A0227</name>
</gene>
<evidence type="ECO:0000256" key="3">
    <source>
        <dbReference type="ARBA" id="ARBA00022450"/>
    </source>
</evidence>
<dbReference type="PROSITE" id="PS50075">
    <property type="entry name" value="CARRIER"/>
    <property type="match status" value="1"/>
</dbReference>
<comment type="pathway">
    <text evidence="2">Siderophore biosynthesis.</text>
</comment>
<dbReference type="InterPro" id="IPR036736">
    <property type="entry name" value="ACP-like_sf"/>
</dbReference>
<dbReference type="Gene3D" id="1.10.1200.10">
    <property type="entry name" value="ACP-like"/>
    <property type="match status" value="1"/>
</dbReference>
<dbReference type="InterPro" id="IPR044894">
    <property type="entry name" value="TubC_N_sf"/>
</dbReference>
<proteinExistence type="predicted"/>
<dbReference type="GO" id="GO:0005737">
    <property type="term" value="C:cytoplasm"/>
    <property type="evidence" value="ECO:0007669"/>
    <property type="project" value="TreeGrafter"/>
</dbReference>
<keyword evidence="9" id="KW-1185">Reference proteome</keyword>
<dbReference type="HOGENOM" id="CLU_000022_2_15_3"/>
<dbReference type="Pfam" id="PF00501">
    <property type="entry name" value="AMP-binding"/>
    <property type="match status" value="1"/>
</dbReference>
<dbReference type="Pfam" id="PF00550">
    <property type="entry name" value="PP-binding"/>
    <property type="match status" value="1"/>
</dbReference>
<dbReference type="PROSITE" id="PS00455">
    <property type="entry name" value="AMP_BINDING"/>
    <property type="match status" value="1"/>
</dbReference>
<dbReference type="CDD" id="cd19535">
    <property type="entry name" value="Cyc_NRPS"/>
    <property type="match status" value="1"/>
</dbReference>
<dbReference type="GO" id="GO:0016874">
    <property type="term" value="F:ligase activity"/>
    <property type="evidence" value="ECO:0007669"/>
    <property type="project" value="UniProtKB-KW"/>
</dbReference>
<evidence type="ECO:0000256" key="1">
    <source>
        <dbReference type="ARBA" id="ARBA00001957"/>
    </source>
</evidence>
<keyword evidence="3" id="KW-0596">Phosphopantetheine</keyword>
<dbReference type="SUPFAM" id="SSF52777">
    <property type="entry name" value="CoA-dependent acyltransferases"/>
    <property type="match status" value="2"/>
</dbReference>
<dbReference type="GO" id="GO:0031177">
    <property type="term" value="F:phosphopantetheine binding"/>
    <property type="evidence" value="ECO:0007669"/>
    <property type="project" value="TreeGrafter"/>
</dbReference>
<dbReference type="Gene3D" id="3.30.559.10">
    <property type="entry name" value="Chloramphenicol acetyltransferase-like domain"/>
    <property type="match status" value="1"/>
</dbReference>
<geneLocation type="plasmid" evidence="8 9">
    <name>pREB1</name>
</geneLocation>
<dbReference type="Proteomes" id="UP000000268">
    <property type="component" value="Plasmid pREB1"/>
</dbReference>
<dbReference type="FunFam" id="3.30.559.10:FF:000023">
    <property type="entry name" value="Non-ribosomal peptide synthetase"/>
    <property type="match status" value="1"/>
</dbReference>
<dbReference type="InterPro" id="IPR009081">
    <property type="entry name" value="PP-bd_ACP"/>
</dbReference>
<dbReference type="InterPro" id="IPR020845">
    <property type="entry name" value="AMP-binding_CS"/>
</dbReference>
<evidence type="ECO:0000313" key="9">
    <source>
        <dbReference type="Proteomes" id="UP000000268"/>
    </source>
</evidence>
<protein>
    <submittedName>
        <fullName evidence="8">Barbamide biosynthesis protein BarG</fullName>
    </submittedName>
</protein>
<dbReference type="Pfam" id="PF18563">
    <property type="entry name" value="TubC_N"/>
    <property type="match status" value="1"/>
</dbReference>
<dbReference type="GO" id="GO:0044550">
    <property type="term" value="P:secondary metabolite biosynthetic process"/>
    <property type="evidence" value="ECO:0007669"/>
    <property type="project" value="TreeGrafter"/>
</dbReference>
<comment type="cofactor">
    <cofactor evidence="1">
        <name>pantetheine 4'-phosphate</name>
        <dbReference type="ChEBI" id="CHEBI:47942"/>
    </cofactor>
</comment>
<dbReference type="FunFam" id="3.30.559.30:FF:000006">
    <property type="entry name" value="Yersiniabactin polyketide/non-ribosomal peptide synthetase"/>
    <property type="match status" value="1"/>
</dbReference>
<dbReference type="PANTHER" id="PTHR45527:SF10">
    <property type="entry name" value="PYOCHELIN SYNTHASE PCHF"/>
    <property type="match status" value="1"/>
</dbReference>
<evidence type="ECO:0000313" key="8">
    <source>
        <dbReference type="EMBL" id="ABW31348.1"/>
    </source>
</evidence>
<keyword evidence="8" id="KW-0614">Plasmid</keyword>
<dbReference type="InterPro" id="IPR041464">
    <property type="entry name" value="TubC_N"/>
</dbReference>
<feature type="domain" description="Carrier" evidence="7">
    <location>
        <begin position="1091"/>
        <end position="1169"/>
    </location>
</feature>
<dbReference type="InterPro" id="IPR025110">
    <property type="entry name" value="AMP-bd_C"/>
</dbReference>
<dbReference type="Gene3D" id="3.30.300.30">
    <property type="match status" value="1"/>
</dbReference>
<evidence type="ECO:0000259" key="7">
    <source>
        <dbReference type="PROSITE" id="PS50075"/>
    </source>
</evidence>
<dbReference type="SUPFAM" id="SSF47336">
    <property type="entry name" value="ACP-like"/>
    <property type="match status" value="1"/>
</dbReference>
<dbReference type="InterPro" id="IPR000873">
    <property type="entry name" value="AMP-dep_synth/lig_dom"/>
</dbReference>
<dbReference type="OrthoDB" id="9765680at2"/>
<sequence length="1203" mass="135165">MELHSLLTTLSKQGIKLSTCEGLLEVDAPQGVMTSDLRHALSQHKAEIVRLLNQLPAAGEVNGSATELPTLVSDPSQRYAPFPLTDMQYAFWVGRSGVLELGTVANHGYYEIDGQNIELERLNQALQILIDRHDMLRAIILPDGRQQVLETLPPYQMPLVDLRGQSDDAVHSALAEIRDRLSHQVVPADQWPLFEFSATQLDGGRVRLHISYDLQVFDAWSLFRLFDEWVQLYKTPDVPLPPLELTFRDYVLAEQALQKTELYLRSQTYWLNRLDSLPPAPDLPLARHPKELKQHRAHRHEDHLQRSDWQQLKQRAMQAGITPSGLLLAAFADVISLWSQSPRFTINLALFNRLPLHPQVNDLLGDFTSVTLLAVDQSVPASFTERAARLQQQLWQDLEHRYFSGVRVVRELARRRGTAPSVMPIIFTSTLGFRSLGQETLTFSHFGERVYGISQASQAWMDMQVWEENEELTFNWDVVDGLFPDGLIDDMFSAYGRWLRHLARSASSWTESGQPLKRSSYGGVSRTLLPPDQQTQRALMNATDAPISDALLHELFATQVRLRPQAPAVITLQQTLTYQDLFARANQLEYHLRQMGVTPNQLVAIAMDKGWEQVVAVMGVLMAGAAYVPLDPHLPQSRLEALLDNSEAAIVLTQTRWLEQQVWPDRVHCLCVDDWSRDGSDFGFSILDFRSKSDGVDVNFDLAQVDQSKQSEHLEPLSSVQTADDLAYVIYTSGSTGTPKGVMISHRNVVNVITHTNQRFQVGEQDRMLALTALNHDLSVYDIFGLLSAGGAIVMPDVEAVKDPSHWLTLMARERVTLWNSVPAFMEMLIDEAEAQAINPLDSLRLTILGGDWLPLSLPDRLRAIAPNTQIFSIGGPTETTIWNIGYLIDTVDPNWASIPYGQPLANSKYYILNEILEDCPIWVPGQMYCAGVQLAKGYWRDKEKTNHQFITHPYTGERLYATGDLGRYRPNGTIEILGRIDFQIKLRGLRIEAGEVEAALLQHPAVQAAVVGGIGDHHPERLVAYVVPQSTAPSLEELRDFLAQKLPSHMVPSAFVFLETLPLSANGKVDRKALQAQAISVQSVNTAYVAPQNQLETAISTIFQTILDIPNVGIHDNFFDLGGNSLLLAKVYRALVEELPEETRSISLIDLFRYSSVQAIAQRLSQTTPDLELESQMVSRNQQLAQGKNRLKTRLEKSRNLR</sequence>
<dbReference type="GO" id="GO:0043041">
    <property type="term" value="P:amino acid activation for nonribosomal peptide biosynthetic process"/>
    <property type="evidence" value="ECO:0007669"/>
    <property type="project" value="TreeGrafter"/>
</dbReference>
<evidence type="ECO:0000256" key="4">
    <source>
        <dbReference type="ARBA" id="ARBA00022553"/>
    </source>
</evidence>
<dbReference type="InterPro" id="IPR045851">
    <property type="entry name" value="AMP-bd_C_sf"/>
</dbReference>
<dbReference type="InterPro" id="IPR057737">
    <property type="entry name" value="Condensation_MtbB-like"/>
</dbReference>
<reference evidence="8 9" key="1">
    <citation type="journal article" date="2008" name="Proc. Natl. Acad. Sci. U.S.A.">
        <title>Niche adaptation and genome expansion in the chlorophyll d-producing cyanobacterium Acaryochloris marina.</title>
        <authorList>
            <person name="Swingley W.D."/>
            <person name="Chen M."/>
            <person name="Cheung P.C."/>
            <person name="Conrad A.L."/>
            <person name="Dejesa L.C."/>
            <person name="Hao J."/>
            <person name="Honchak B.M."/>
            <person name="Karbach L.E."/>
            <person name="Kurdoglu A."/>
            <person name="Lahiri S."/>
            <person name="Mastrian S.D."/>
            <person name="Miyashita H."/>
            <person name="Page L."/>
            <person name="Ramakrishna P."/>
            <person name="Satoh S."/>
            <person name="Sattley W.M."/>
            <person name="Shimada Y."/>
            <person name="Taylor H.L."/>
            <person name="Tomo T."/>
            <person name="Tsuchiya T."/>
            <person name="Wang Z.T."/>
            <person name="Raymond J."/>
            <person name="Mimuro M."/>
            <person name="Blankenship R.E."/>
            <person name="Touchman J.W."/>
        </authorList>
    </citation>
    <scope>NUCLEOTIDE SEQUENCE [LARGE SCALE GENOMIC DNA]</scope>
    <source>
        <strain evidence="9">MBIC 11017</strain>
        <plasmid evidence="9">Plasmid pREB1</plasmid>
    </source>
</reference>
<dbReference type="SUPFAM" id="SSF56801">
    <property type="entry name" value="Acetyl-CoA synthetase-like"/>
    <property type="match status" value="1"/>
</dbReference>
<dbReference type="InterPro" id="IPR001242">
    <property type="entry name" value="Condensation_dom"/>
</dbReference>
<keyword evidence="5" id="KW-0436">Ligase</keyword>
<dbReference type="Gene3D" id="3.40.50.980">
    <property type="match status" value="2"/>
</dbReference>
<dbReference type="KEGG" id="amr:AM1_A0227"/>
<dbReference type="GO" id="GO:0008610">
    <property type="term" value="P:lipid biosynthetic process"/>
    <property type="evidence" value="ECO:0007669"/>
    <property type="project" value="UniProtKB-ARBA"/>
</dbReference>
<dbReference type="PANTHER" id="PTHR45527">
    <property type="entry name" value="NONRIBOSOMAL PEPTIDE SYNTHETASE"/>
    <property type="match status" value="1"/>
</dbReference>
<dbReference type="InterPro" id="IPR020459">
    <property type="entry name" value="AMP-binding"/>
</dbReference>
<feature type="coiled-coil region" evidence="6">
    <location>
        <begin position="112"/>
        <end position="139"/>
    </location>
</feature>
<dbReference type="RefSeq" id="WP_012166726.1">
    <property type="nucleotide sequence ID" value="NC_009926.1"/>
</dbReference>
<organism evidence="8 9">
    <name type="scientific">Acaryochloris marina (strain MBIC 11017)</name>
    <dbReference type="NCBI Taxonomy" id="329726"/>
    <lineage>
        <taxon>Bacteria</taxon>
        <taxon>Bacillati</taxon>
        <taxon>Cyanobacteriota</taxon>
        <taxon>Cyanophyceae</taxon>
        <taxon>Acaryochloridales</taxon>
        <taxon>Acaryochloridaceae</taxon>
        <taxon>Acaryochloris</taxon>
    </lineage>
</organism>
<dbReference type="Pfam" id="PF13193">
    <property type="entry name" value="AMP-binding_C"/>
    <property type="match status" value="1"/>
</dbReference>
<dbReference type="Pfam" id="PF00668">
    <property type="entry name" value="Condensation"/>
    <property type="match status" value="1"/>
</dbReference>
<keyword evidence="4" id="KW-0597">Phosphoprotein</keyword>
<dbReference type="Gene3D" id="3.30.559.30">
    <property type="entry name" value="Nonribosomal peptide synthetase, condensation domain"/>
    <property type="match status" value="1"/>
</dbReference>
<dbReference type="PRINTS" id="PR00154">
    <property type="entry name" value="AMPBINDING"/>
</dbReference>
<dbReference type="InterPro" id="IPR023213">
    <property type="entry name" value="CAT-like_dom_sf"/>
</dbReference>
<dbReference type="AlphaFoldDB" id="A8ZKN0"/>
<evidence type="ECO:0000256" key="5">
    <source>
        <dbReference type="ARBA" id="ARBA00022598"/>
    </source>
</evidence>
<dbReference type="Gene3D" id="1.10.10.1830">
    <property type="entry name" value="Non-ribosomal peptide synthase, adenylation domain"/>
    <property type="match status" value="1"/>
</dbReference>